<feature type="domain" description="RING-type" evidence="10">
    <location>
        <begin position="687"/>
        <end position="729"/>
    </location>
</feature>
<evidence type="ECO:0000256" key="7">
    <source>
        <dbReference type="PROSITE-ProRule" id="PRU00024"/>
    </source>
</evidence>
<dbReference type="PANTHER" id="PTHR24185">
    <property type="entry name" value="CALCIUM-INDEPENDENT PHOSPHOLIPASE A2-GAMMA"/>
    <property type="match status" value="1"/>
</dbReference>
<evidence type="ECO:0000256" key="4">
    <source>
        <dbReference type="ARBA" id="ARBA00022833"/>
    </source>
</evidence>
<evidence type="ECO:0000256" key="3">
    <source>
        <dbReference type="ARBA" id="ARBA00022801"/>
    </source>
</evidence>
<comment type="caution">
    <text evidence="8">Lacks conserved residue(s) required for the propagation of feature annotation.</text>
</comment>
<proteinExistence type="predicted"/>
<feature type="domain" description="PNPLA" evidence="12">
    <location>
        <begin position="754"/>
        <end position="965"/>
    </location>
</feature>
<keyword evidence="14" id="KW-1185">Reference proteome</keyword>
<evidence type="ECO:0000256" key="8">
    <source>
        <dbReference type="PROSITE-ProRule" id="PRU01161"/>
    </source>
</evidence>
<evidence type="ECO:0008006" key="15">
    <source>
        <dbReference type="Google" id="ProtNLM"/>
    </source>
</evidence>
<evidence type="ECO:0000259" key="10">
    <source>
        <dbReference type="PROSITE" id="PS50089"/>
    </source>
</evidence>
<keyword evidence="2 7" id="KW-0863">Zinc-finger</keyword>
<dbReference type="PANTHER" id="PTHR24185:SF1">
    <property type="entry name" value="CALCIUM-INDEPENDENT PHOSPHOLIPASE A2-GAMMA"/>
    <property type="match status" value="1"/>
</dbReference>
<dbReference type="OrthoDB" id="194358at2759"/>
<keyword evidence="6" id="KW-0443">Lipid metabolism</keyword>
<dbReference type="InterPro" id="IPR016035">
    <property type="entry name" value="Acyl_Trfase/lysoPLipase"/>
</dbReference>
<dbReference type="CDD" id="cd16449">
    <property type="entry name" value="RING-HC"/>
    <property type="match status" value="1"/>
</dbReference>
<dbReference type="EMBL" id="MU004321">
    <property type="protein sequence ID" value="KAF2657828.1"/>
    <property type="molecule type" value="Genomic_DNA"/>
</dbReference>
<dbReference type="SUPFAM" id="SSF52540">
    <property type="entry name" value="P-loop containing nucleoside triphosphate hydrolases"/>
    <property type="match status" value="1"/>
</dbReference>
<organism evidence="13 14">
    <name type="scientific">Lophiostoma macrostomum CBS 122681</name>
    <dbReference type="NCBI Taxonomy" id="1314788"/>
    <lineage>
        <taxon>Eukaryota</taxon>
        <taxon>Fungi</taxon>
        <taxon>Dikarya</taxon>
        <taxon>Ascomycota</taxon>
        <taxon>Pezizomycotina</taxon>
        <taxon>Dothideomycetes</taxon>
        <taxon>Pleosporomycetidae</taxon>
        <taxon>Pleosporales</taxon>
        <taxon>Lophiostomataceae</taxon>
        <taxon>Lophiostoma</taxon>
    </lineage>
</organism>
<evidence type="ECO:0000256" key="2">
    <source>
        <dbReference type="ARBA" id="ARBA00022771"/>
    </source>
</evidence>
<dbReference type="InterPro" id="IPR027417">
    <property type="entry name" value="P-loop_NTPase"/>
</dbReference>
<dbReference type="InterPro" id="IPR001841">
    <property type="entry name" value="Znf_RING"/>
</dbReference>
<dbReference type="PROSITE" id="PS50089">
    <property type="entry name" value="ZF_RING_2"/>
    <property type="match status" value="1"/>
</dbReference>
<dbReference type="PROSITE" id="PS00518">
    <property type="entry name" value="ZF_RING_1"/>
    <property type="match status" value="1"/>
</dbReference>
<gene>
    <name evidence="13" type="ORF">K491DRAFT_714123</name>
</gene>
<feature type="compositionally biased region" description="Polar residues" evidence="9">
    <location>
        <begin position="1226"/>
        <end position="1238"/>
    </location>
</feature>
<dbReference type="PROSITE" id="PS51635">
    <property type="entry name" value="PNPLA"/>
    <property type="match status" value="1"/>
</dbReference>
<evidence type="ECO:0000259" key="11">
    <source>
        <dbReference type="PROSITE" id="PS50119"/>
    </source>
</evidence>
<dbReference type="InterPro" id="IPR000315">
    <property type="entry name" value="Znf_B-box"/>
</dbReference>
<dbReference type="Proteomes" id="UP000799324">
    <property type="component" value="Unassembled WGS sequence"/>
</dbReference>
<evidence type="ECO:0000256" key="6">
    <source>
        <dbReference type="ARBA" id="ARBA00023098"/>
    </source>
</evidence>
<evidence type="ECO:0000256" key="5">
    <source>
        <dbReference type="ARBA" id="ARBA00022963"/>
    </source>
</evidence>
<keyword evidence="5" id="KW-0442">Lipid degradation</keyword>
<reference evidence="13" key="1">
    <citation type="journal article" date="2020" name="Stud. Mycol.">
        <title>101 Dothideomycetes genomes: a test case for predicting lifestyles and emergence of pathogens.</title>
        <authorList>
            <person name="Haridas S."/>
            <person name="Albert R."/>
            <person name="Binder M."/>
            <person name="Bloem J."/>
            <person name="Labutti K."/>
            <person name="Salamov A."/>
            <person name="Andreopoulos B."/>
            <person name="Baker S."/>
            <person name="Barry K."/>
            <person name="Bills G."/>
            <person name="Bluhm B."/>
            <person name="Cannon C."/>
            <person name="Castanera R."/>
            <person name="Culley D."/>
            <person name="Daum C."/>
            <person name="Ezra D."/>
            <person name="Gonzalez J."/>
            <person name="Henrissat B."/>
            <person name="Kuo A."/>
            <person name="Liang C."/>
            <person name="Lipzen A."/>
            <person name="Lutzoni F."/>
            <person name="Magnuson J."/>
            <person name="Mondo S."/>
            <person name="Nolan M."/>
            <person name="Ohm R."/>
            <person name="Pangilinan J."/>
            <person name="Park H.-J."/>
            <person name="Ramirez L."/>
            <person name="Alfaro M."/>
            <person name="Sun H."/>
            <person name="Tritt A."/>
            <person name="Yoshinaga Y."/>
            <person name="Zwiers L.-H."/>
            <person name="Turgeon B."/>
            <person name="Goodwin S."/>
            <person name="Spatafora J."/>
            <person name="Crous P."/>
            <person name="Grigoriev I."/>
        </authorList>
    </citation>
    <scope>NUCLEOTIDE SEQUENCE</scope>
    <source>
        <strain evidence="13">CBS 122681</strain>
    </source>
</reference>
<evidence type="ECO:0000259" key="12">
    <source>
        <dbReference type="PROSITE" id="PS51635"/>
    </source>
</evidence>
<evidence type="ECO:0000256" key="9">
    <source>
        <dbReference type="SAM" id="MobiDB-lite"/>
    </source>
</evidence>
<dbReference type="InterPro" id="IPR017907">
    <property type="entry name" value="Znf_RING_CS"/>
</dbReference>
<dbReference type="PROSITE" id="PS50119">
    <property type="entry name" value="ZF_BBOX"/>
    <property type="match status" value="1"/>
</dbReference>
<dbReference type="GO" id="GO:0019369">
    <property type="term" value="P:arachidonate metabolic process"/>
    <property type="evidence" value="ECO:0007669"/>
    <property type="project" value="TreeGrafter"/>
</dbReference>
<dbReference type="CDD" id="cd19757">
    <property type="entry name" value="Bbox1"/>
    <property type="match status" value="1"/>
</dbReference>
<feature type="domain" description="B box-type" evidence="11">
    <location>
        <begin position="19"/>
        <end position="62"/>
    </location>
</feature>
<feature type="region of interest" description="Disordered" evidence="9">
    <location>
        <begin position="1216"/>
        <end position="1239"/>
    </location>
</feature>
<evidence type="ECO:0000256" key="1">
    <source>
        <dbReference type="ARBA" id="ARBA00022723"/>
    </source>
</evidence>
<keyword evidence="4" id="KW-0862">Zinc</keyword>
<protein>
    <recommendedName>
        <fullName evidence="15">FabD/lysophospholipase-like protein</fullName>
    </recommendedName>
</protein>
<dbReference type="CDD" id="cd00882">
    <property type="entry name" value="Ras_like_GTPase"/>
    <property type="match status" value="1"/>
</dbReference>
<dbReference type="InterPro" id="IPR002641">
    <property type="entry name" value="PNPLA_dom"/>
</dbReference>
<evidence type="ECO:0000313" key="14">
    <source>
        <dbReference type="Proteomes" id="UP000799324"/>
    </source>
</evidence>
<evidence type="ECO:0000313" key="13">
    <source>
        <dbReference type="EMBL" id="KAF2657828.1"/>
    </source>
</evidence>
<accession>A0A6A6TFS3</accession>
<keyword evidence="3" id="KW-0378">Hydrolase</keyword>
<name>A0A6A6TFS3_9PLEO</name>
<dbReference type="Gene3D" id="3.40.1090.10">
    <property type="entry name" value="Cytosolic phospholipase A2 catalytic domain"/>
    <property type="match status" value="1"/>
</dbReference>
<sequence>MPRTDASGPPDAGALDALNDTDLCEDCEEVLSDFFCNVCQCSLCADCWDRQPAHRRKRLAPGQIPHEKTELLLANRIDTVFNYSRDERAFERLHKDDEVTAWFGLEREMKDGRPFMFRDHGRFADLATSSHHSLFKRRASYSDGPQDTNCIPSLVSFVGQTGAGKSTLIKMLIQFNQYSKQGQELPSPVPGIAGRDLPTSEDVHLYADPLTVGSEYPILYADSEGLDGGEREPLAATFRKTREKRESESFGSESDYLPNRNYTEREVRWMTSKAKRTRQYAAGQLYPRVLFAFSDVVVFVHRNPRAIEGVLERLLEWGSVAIETTYNQPILPYAIIALNATENDLDSQLWDVQMSTKSLLDSLANIVDKNVEFSKYAELWRKRGRRINSVEDLMMCYYSALRVVRLPTNGRPKLIEEQAQKLYLDIERGCRLSRNMRLQTRMLLTAFEFQAYLNHAFDHFCTTIEKPFDFVECSYLNSHLSTTFGESILKLASGMARKKPRPHASTIFEKLARLIASCLLLDSVRNDIKGTAERIFAQYIPQIDSALKEFGDRHWPCEFYVKGTVPPHLQAHLNNMQFQQSMRAAAVIMRCANVRFGHAAKGHQLSDGRVFARGGYESSFSFEANRKQVLDNIYLWYHSFTEKISTLTLQGRYRMNIASEIHLEVLAAHYTPGDNDEPIGVTHTTFCICCLFGTPEALLPCGHMLCRSCIQAYGRRKCQNLVDVLECPLEASQKIESWPRSLYLRPEAAGVRVLALNNGGIRSIIQVEMLKLIEKELDGKLPIQSFFDMIIGEGTGGVLALGLVTKGWTLRDCERYLSDLFGDVFASTNTQRFPNVSLLPKKASTTKYRSRVLDESLCALFQEEQRIADISVTEHPVHQSTKVAVLTSSATGRKVLLSNYRRKPQFKLPYTLYPVTTYASQPRVWEIARASMAHTDLFKPFSDPRLGNLFFKKDMSEGFLIEVAHNECQATYVGLQRDFPDVLLSLGCGKTKRGPAPSIASDDTRQTRDTRRTNLTWRSRRDETASIATFSEDSSETYAQYPRPNFISLNPDLDDLPSLDDVPSILRLQQLIREDTDAGVITKLVAQLFATLFYAEADDPINDATAGERLIPVRIYCRLLDHRPEIAEVGKLFKTGIYRDSEFVFWEEGYAPQQFPFTARQLDTIIQAKEFRAQKVLVPLWQPDAVVHGVLRLENGDEYPLSGFPRRLMQGARGFKPSQRAPLDVPQTSKAPSPSWSAPTLDRIPDLGSWSSQLSLRSLTLDEAHLSGSPGPTEFSGDAPAYDDLVDDQEDVTALPRYSR</sequence>
<dbReference type="GO" id="GO:0046486">
    <property type="term" value="P:glycerolipid metabolic process"/>
    <property type="evidence" value="ECO:0007669"/>
    <property type="project" value="UniProtKB-ARBA"/>
</dbReference>
<dbReference type="GO" id="GO:0047499">
    <property type="term" value="F:calcium-independent phospholipase A2 activity"/>
    <property type="evidence" value="ECO:0007669"/>
    <property type="project" value="TreeGrafter"/>
</dbReference>
<dbReference type="GO" id="GO:0016020">
    <property type="term" value="C:membrane"/>
    <property type="evidence" value="ECO:0007669"/>
    <property type="project" value="TreeGrafter"/>
</dbReference>
<feature type="region of interest" description="Disordered" evidence="9">
    <location>
        <begin position="1263"/>
        <end position="1300"/>
    </location>
</feature>
<keyword evidence="1" id="KW-0479">Metal-binding</keyword>
<dbReference type="GO" id="GO:0008270">
    <property type="term" value="F:zinc ion binding"/>
    <property type="evidence" value="ECO:0007669"/>
    <property type="project" value="UniProtKB-KW"/>
</dbReference>
<dbReference type="SUPFAM" id="SSF52151">
    <property type="entry name" value="FabD/lysophospholipase-like"/>
    <property type="match status" value="1"/>
</dbReference>
<dbReference type="GO" id="GO:0016042">
    <property type="term" value="P:lipid catabolic process"/>
    <property type="evidence" value="ECO:0007669"/>
    <property type="project" value="UniProtKB-KW"/>
</dbReference>